<dbReference type="GO" id="GO:0015074">
    <property type="term" value="P:DNA integration"/>
    <property type="evidence" value="ECO:0007669"/>
    <property type="project" value="InterPro"/>
</dbReference>
<gene>
    <name evidence="2" type="ORF">KK1_024927</name>
</gene>
<sequence length="64" mass="7643">MVAYSPQQNGVLERKNHIIMEMIRSMLKEKDLPNTFWIEVYTIIYYLLNRCIIKVVQDKTPIEA</sequence>
<dbReference type="STRING" id="3821.A0A151SE83"/>
<dbReference type="Gene3D" id="3.30.420.10">
    <property type="entry name" value="Ribonuclease H-like superfamily/Ribonuclease H"/>
    <property type="match status" value="1"/>
</dbReference>
<name>A0A151SE83_CAJCA</name>
<keyword evidence="3" id="KW-1185">Reference proteome</keyword>
<evidence type="ECO:0000313" key="3">
    <source>
        <dbReference type="Proteomes" id="UP000075243"/>
    </source>
</evidence>
<evidence type="ECO:0000259" key="1">
    <source>
        <dbReference type="PROSITE" id="PS50994"/>
    </source>
</evidence>
<dbReference type="PROSITE" id="PS50994">
    <property type="entry name" value="INTEGRASE"/>
    <property type="match status" value="1"/>
</dbReference>
<dbReference type="InterPro" id="IPR036397">
    <property type="entry name" value="RNaseH_sf"/>
</dbReference>
<dbReference type="InterPro" id="IPR039537">
    <property type="entry name" value="Retrotran_Ty1/copia-like"/>
</dbReference>
<dbReference type="GO" id="GO:0003676">
    <property type="term" value="F:nucleic acid binding"/>
    <property type="evidence" value="ECO:0007669"/>
    <property type="project" value="InterPro"/>
</dbReference>
<dbReference type="Proteomes" id="UP000075243">
    <property type="component" value="Unassembled WGS sequence"/>
</dbReference>
<dbReference type="InterPro" id="IPR001584">
    <property type="entry name" value="Integrase_cat-core"/>
</dbReference>
<dbReference type="EMBL" id="KQ483416">
    <property type="protein sequence ID" value="KYP53106.1"/>
    <property type="molecule type" value="Genomic_DNA"/>
</dbReference>
<evidence type="ECO:0000313" key="2">
    <source>
        <dbReference type="EMBL" id="KYP53106.1"/>
    </source>
</evidence>
<accession>A0A151SE83</accession>
<protein>
    <submittedName>
        <fullName evidence="2">Retrovirus-related Pol polyprotein from transposon TNT 1-94</fullName>
    </submittedName>
</protein>
<organism evidence="2 3">
    <name type="scientific">Cajanus cajan</name>
    <name type="common">Pigeon pea</name>
    <name type="synonym">Cajanus indicus</name>
    <dbReference type="NCBI Taxonomy" id="3821"/>
    <lineage>
        <taxon>Eukaryota</taxon>
        <taxon>Viridiplantae</taxon>
        <taxon>Streptophyta</taxon>
        <taxon>Embryophyta</taxon>
        <taxon>Tracheophyta</taxon>
        <taxon>Spermatophyta</taxon>
        <taxon>Magnoliopsida</taxon>
        <taxon>eudicotyledons</taxon>
        <taxon>Gunneridae</taxon>
        <taxon>Pentapetalae</taxon>
        <taxon>rosids</taxon>
        <taxon>fabids</taxon>
        <taxon>Fabales</taxon>
        <taxon>Fabaceae</taxon>
        <taxon>Papilionoideae</taxon>
        <taxon>50 kb inversion clade</taxon>
        <taxon>NPAAA clade</taxon>
        <taxon>indigoferoid/millettioid clade</taxon>
        <taxon>Phaseoleae</taxon>
        <taxon>Cajanus</taxon>
    </lineage>
</organism>
<dbReference type="InterPro" id="IPR012337">
    <property type="entry name" value="RNaseH-like_sf"/>
</dbReference>
<dbReference type="AlphaFoldDB" id="A0A151SE83"/>
<dbReference type="Gramene" id="C.cajan_24830.t">
    <property type="protein sequence ID" value="C.cajan_24830.t.cds1"/>
    <property type="gene ID" value="C.cajan_24830"/>
</dbReference>
<reference evidence="2" key="1">
    <citation type="journal article" date="2012" name="Nat. Biotechnol.">
        <title>Draft genome sequence of pigeonpea (Cajanus cajan), an orphan legume crop of resource-poor farmers.</title>
        <authorList>
            <person name="Varshney R.K."/>
            <person name="Chen W."/>
            <person name="Li Y."/>
            <person name="Bharti A.K."/>
            <person name="Saxena R.K."/>
            <person name="Schlueter J.A."/>
            <person name="Donoghue M.T."/>
            <person name="Azam S."/>
            <person name="Fan G."/>
            <person name="Whaley A.M."/>
            <person name="Farmer A.D."/>
            <person name="Sheridan J."/>
            <person name="Iwata A."/>
            <person name="Tuteja R."/>
            <person name="Penmetsa R.V."/>
            <person name="Wu W."/>
            <person name="Upadhyaya H.D."/>
            <person name="Yang S.P."/>
            <person name="Shah T."/>
            <person name="Saxena K.B."/>
            <person name="Michael T."/>
            <person name="McCombie W.R."/>
            <person name="Yang B."/>
            <person name="Zhang G."/>
            <person name="Yang H."/>
            <person name="Wang J."/>
            <person name="Spillane C."/>
            <person name="Cook D.R."/>
            <person name="May G.D."/>
            <person name="Xu X."/>
            <person name="Jackson S.A."/>
        </authorList>
    </citation>
    <scope>NUCLEOTIDE SEQUENCE [LARGE SCALE GENOMIC DNA]</scope>
</reference>
<feature type="domain" description="Integrase catalytic" evidence="1">
    <location>
        <begin position="1"/>
        <end position="64"/>
    </location>
</feature>
<dbReference type="PANTHER" id="PTHR42648:SF18">
    <property type="entry name" value="RETROTRANSPOSON, UNCLASSIFIED-LIKE PROTEIN"/>
    <property type="match status" value="1"/>
</dbReference>
<proteinExistence type="predicted"/>
<dbReference type="SUPFAM" id="SSF53098">
    <property type="entry name" value="Ribonuclease H-like"/>
    <property type="match status" value="1"/>
</dbReference>
<dbReference type="PANTHER" id="PTHR42648">
    <property type="entry name" value="TRANSPOSASE, PUTATIVE-RELATED"/>
    <property type="match status" value="1"/>
</dbReference>